<dbReference type="Gene3D" id="1.25.10.10">
    <property type="entry name" value="Leucine-rich Repeat Variant"/>
    <property type="match status" value="2"/>
</dbReference>
<dbReference type="GO" id="GO:0051082">
    <property type="term" value="F:unfolded protein binding"/>
    <property type="evidence" value="ECO:0007669"/>
    <property type="project" value="TreeGrafter"/>
</dbReference>
<dbReference type="InterPro" id="IPR011989">
    <property type="entry name" value="ARM-like"/>
</dbReference>
<dbReference type="SUPFAM" id="SSF48371">
    <property type="entry name" value="ARM repeat"/>
    <property type="match status" value="1"/>
</dbReference>
<evidence type="ECO:0000256" key="1">
    <source>
        <dbReference type="ARBA" id="ARBA00049983"/>
    </source>
</evidence>
<dbReference type="InterPro" id="IPR057990">
    <property type="entry name" value="TPR_SYO1"/>
</dbReference>
<dbReference type="CDD" id="cd13394">
    <property type="entry name" value="Syo1_like"/>
    <property type="match status" value="1"/>
</dbReference>
<protein>
    <submittedName>
        <fullName evidence="4">Synchronized import protein 1</fullName>
    </submittedName>
</protein>
<feature type="compositionally biased region" description="Acidic residues" evidence="2">
    <location>
        <begin position="352"/>
        <end position="361"/>
    </location>
</feature>
<evidence type="ECO:0000313" key="5">
    <source>
        <dbReference type="Proteomes" id="UP000510686"/>
    </source>
</evidence>
<proteinExistence type="inferred from homology"/>
<dbReference type="RefSeq" id="XP_014548246.1">
    <property type="nucleotide sequence ID" value="XM_014692760.1"/>
</dbReference>
<reference evidence="4 5" key="1">
    <citation type="submission" date="2020-07" db="EMBL/GenBank/DDBJ databases">
        <title>Telomere length de novo assembly of all 7 chromosomes of the fungus, Metarhizium brunneum, using a novel assembly pipeline.</title>
        <authorList>
            <person name="Saud z."/>
            <person name="Kortsinoglou A."/>
            <person name="Kouvelis V.N."/>
            <person name="Butt T.M."/>
        </authorList>
    </citation>
    <scope>NUCLEOTIDE SEQUENCE [LARGE SCALE GENOMIC DNA]</scope>
    <source>
        <strain evidence="4 5">4556</strain>
    </source>
</reference>
<dbReference type="Pfam" id="PF25567">
    <property type="entry name" value="TPR_SYO1"/>
    <property type="match status" value="1"/>
</dbReference>
<dbReference type="GO" id="GO:0042273">
    <property type="term" value="P:ribosomal large subunit biogenesis"/>
    <property type="evidence" value="ECO:0007669"/>
    <property type="project" value="TreeGrafter"/>
</dbReference>
<evidence type="ECO:0000256" key="2">
    <source>
        <dbReference type="SAM" id="MobiDB-lite"/>
    </source>
</evidence>
<comment type="similarity">
    <text evidence="1">Belongs to the nuclear import and ribosome assembly adapter family.</text>
</comment>
<dbReference type="AlphaFoldDB" id="A0A7D5USG6"/>
<dbReference type="EMBL" id="CP058932">
    <property type="protein sequence ID" value="QLI65750.1"/>
    <property type="molecule type" value="Genomic_DNA"/>
</dbReference>
<dbReference type="InterPro" id="IPR016024">
    <property type="entry name" value="ARM-type_fold"/>
</dbReference>
<evidence type="ECO:0000313" key="4">
    <source>
        <dbReference type="EMBL" id="QLI65750.1"/>
    </source>
</evidence>
<dbReference type="PANTHER" id="PTHR13347:SF1">
    <property type="entry name" value="HEAT REPEAT-CONTAINING PROTEIN 3"/>
    <property type="match status" value="1"/>
</dbReference>
<feature type="region of interest" description="Disordered" evidence="2">
    <location>
        <begin position="335"/>
        <end position="385"/>
    </location>
</feature>
<dbReference type="PANTHER" id="PTHR13347">
    <property type="entry name" value="HEAT REPEAT-CONTAINING PROTEIN 3"/>
    <property type="match status" value="1"/>
</dbReference>
<gene>
    <name evidence="4" type="primary">SYO1</name>
    <name evidence="4" type="ORF">G6M90_00g023090</name>
</gene>
<dbReference type="Proteomes" id="UP000510686">
    <property type="component" value="Chromosome 1"/>
</dbReference>
<name>A0A7D5USG6_9HYPO</name>
<feature type="compositionally biased region" description="Acidic residues" evidence="2">
    <location>
        <begin position="371"/>
        <end position="385"/>
    </location>
</feature>
<dbReference type="KEGG" id="mbrn:26237690"/>
<feature type="region of interest" description="Disordered" evidence="2">
    <location>
        <begin position="1"/>
        <end position="26"/>
    </location>
</feature>
<dbReference type="GO" id="GO:0006606">
    <property type="term" value="P:protein import into nucleus"/>
    <property type="evidence" value="ECO:0007669"/>
    <property type="project" value="TreeGrafter"/>
</dbReference>
<evidence type="ECO:0000259" key="3">
    <source>
        <dbReference type="Pfam" id="PF25567"/>
    </source>
</evidence>
<accession>A0A7D5USG6</accession>
<keyword evidence="5" id="KW-1185">Reference proteome</keyword>
<dbReference type="GeneID" id="26237690"/>
<dbReference type="InterPro" id="IPR052616">
    <property type="entry name" value="SYO1-like"/>
</dbReference>
<sequence length="676" mass="72490">MGKSRRNRAGTSQRRDPLAKPVKAPSDPELAALREAKIIPVINDLQNPDPKSRSAAAVAVANIIQDTKCRKLLLREQIVHIILTQTLTDAALQSRAAGWCILQGLVLEEEDDFCVHLFRSDILPAIAHAAKNVSDKLSSLGAGSSEFSPPEMPLVFGISASLITLLTTLAEAADDILEAISSNTTIIDFLFVLVAQDVLVAQTNTDDAESDGISSLRDVALACLMLLTEENGNLAKKIVTNSKCYQAMSSLKNHVTGEGVLACATLHNVFSALEGLKDAPNVTSADDSLLIPTLTKAIATIQPDQQAANGSQGRSNPLKMQRLALETLASIGTTLNSANVGTPVPAKPDAEEPKDDEDMNDADAGGSNAQDEVEEEEEDDDDDEMDQDAMEADMEMVTGVDDDDDKANIDDMPVLKALLQTALPELIRISSFQPTNNDSLQLHGLALSALNNVAWSVSLVDFSVDQNAGIQKAWAPVGRTLWEQVITPILSSDTADVNLATQVTGLAWAVSRSLGGSTPLKGDEHRKFISLYQATKSMDPQDSEDPFQRLGVKCVGVLGQLAADPAPASLNREIGTFLITLLAGLPDTPAADAVEALNQVFDIYSSEGFAYDGEVFWKGNFLNQLEAVLPKARAMVKSVDKKTQPELRARADEAVMNLGRFLAYKKKKKPDDVNGS</sequence>
<feature type="domain" description="SYO1-like TPR repeats" evidence="3">
    <location>
        <begin position="429"/>
        <end position="668"/>
    </location>
</feature>
<dbReference type="OrthoDB" id="288703at2759"/>
<organism evidence="4 5">
    <name type="scientific">Metarhizium brunneum</name>
    <dbReference type="NCBI Taxonomy" id="500148"/>
    <lineage>
        <taxon>Eukaryota</taxon>
        <taxon>Fungi</taxon>
        <taxon>Dikarya</taxon>
        <taxon>Ascomycota</taxon>
        <taxon>Pezizomycotina</taxon>
        <taxon>Sordariomycetes</taxon>
        <taxon>Hypocreomycetidae</taxon>
        <taxon>Hypocreales</taxon>
        <taxon>Clavicipitaceae</taxon>
        <taxon>Metarhizium</taxon>
    </lineage>
</organism>